<evidence type="ECO:0000256" key="4">
    <source>
        <dbReference type="ARBA" id="ARBA00023136"/>
    </source>
</evidence>
<dbReference type="GO" id="GO:0016020">
    <property type="term" value="C:membrane"/>
    <property type="evidence" value="ECO:0007669"/>
    <property type="project" value="UniProtKB-SubCell"/>
</dbReference>
<dbReference type="AlphaFoldDB" id="A0A194AH23"/>
<keyword evidence="3 6" id="KW-1133">Transmembrane helix</keyword>
<evidence type="ECO:0000256" key="1">
    <source>
        <dbReference type="ARBA" id="ARBA00004141"/>
    </source>
</evidence>
<name>A0A194AH23_9BACT</name>
<feature type="transmembrane region" description="Helical" evidence="6">
    <location>
        <begin position="48"/>
        <end position="66"/>
    </location>
</feature>
<dbReference type="Proteomes" id="UP000095200">
    <property type="component" value="Unassembled WGS sequence"/>
</dbReference>
<dbReference type="EMBL" id="BDFE01000015">
    <property type="protein sequence ID" value="GAU08628.1"/>
    <property type="molecule type" value="Genomic_DNA"/>
</dbReference>
<comment type="caution">
    <text evidence="7">The sequence shown here is derived from an EMBL/GenBank/DDBJ whole genome shotgun (WGS) entry which is preliminary data.</text>
</comment>
<comment type="subcellular location">
    <subcellularLocation>
        <location evidence="1">Membrane</location>
        <topology evidence="1">Multi-pass membrane protein</topology>
    </subcellularLocation>
</comment>
<accession>A0A194AH23</accession>
<keyword evidence="4 6" id="KW-0472">Membrane</keyword>
<protein>
    <submittedName>
        <fullName evidence="7">GTPase domain-containing protein</fullName>
    </submittedName>
</protein>
<keyword evidence="2 6" id="KW-0812">Transmembrane</keyword>
<evidence type="ECO:0000256" key="6">
    <source>
        <dbReference type="SAM" id="Phobius"/>
    </source>
</evidence>
<keyword evidence="8" id="KW-1185">Reference proteome</keyword>
<reference evidence="8" key="1">
    <citation type="submission" date="2016-06" db="EMBL/GenBank/DDBJ databases">
        <title>Draft genome sequence of Desulfoplanes formicivorans strain Pf12B.</title>
        <authorList>
            <person name="Watanabe M."/>
            <person name="Kojima H."/>
            <person name="Fukui M."/>
        </authorList>
    </citation>
    <scope>NUCLEOTIDE SEQUENCE [LARGE SCALE GENOMIC DNA]</scope>
    <source>
        <strain evidence="8">Pf12B</strain>
    </source>
</reference>
<evidence type="ECO:0000256" key="2">
    <source>
        <dbReference type="ARBA" id="ARBA00022692"/>
    </source>
</evidence>
<feature type="compositionally biased region" description="Basic and acidic residues" evidence="5">
    <location>
        <begin position="1"/>
        <end position="22"/>
    </location>
</feature>
<evidence type="ECO:0000313" key="7">
    <source>
        <dbReference type="EMBL" id="GAU08628.1"/>
    </source>
</evidence>
<evidence type="ECO:0000313" key="8">
    <source>
        <dbReference type="Proteomes" id="UP000095200"/>
    </source>
</evidence>
<dbReference type="RefSeq" id="WP_069858305.1">
    <property type="nucleotide sequence ID" value="NZ_BDFE01000015.1"/>
</dbReference>
<dbReference type="Pfam" id="PF05128">
    <property type="entry name" value="DUF697"/>
    <property type="match status" value="1"/>
</dbReference>
<proteinExistence type="predicted"/>
<organism evidence="7 8">
    <name type="scientific">Desulfoplanes formicivorans</name>
    <dbReference type="NCBI Taxonomy" id="1592317"/>
    <lineage>
        <taxon>Bacteria</taxon>
        <taxon>Pseudomonadati</taxon>
        <taxon>Thermodesulfobacteriota</taxon>
        <taxon>Desulfovibrionia</taxon>
        <taxon>Desulfovibrionales</taxon>
        <taxon>Desulfoplanaceae</taxon>
        <taxon>Desulfoplanes</taxon>
    </lineage>
</organism>
<evidence type="ECO:0000256" key="5">
    <source>
        <dbReference type="SAM" id="MobiDB-lite"/>
    </source>
</evidence>
<gene>
    <name evidence="7" type="ORF">DPF_1342</name>
</gene>
<dbReference type="InterPro" id="IPR021147">
    <property type="entry name" value="DUF697"/>
</dbReference>
<feature type="region of interest" description="Disordered" evidence="5">
    <location>
        <begin position="1"/>
        <end position="29"/>
    </location>
</feature>
<dbReference type="STRING" id="1592317.DPF_1342"/>
<sequence length="194" mass="20529">MKKDQTPDQKPEAAPHTEKTVHNEQSARTLPAPETVNAIIRNRVHSSLAIALVPVPAFDMAALAALQLEMIYKLAKAYDIPFQAQWGKQITIALVGGILPSLLTPKLSDLARYIPIIGPGLGLATLPLANAAATYAVGKSFADHFATGQGLDKASMNKISDSIKAGYETSKKTVSGWIGKGKAPTETTVETPAS</sequence>
<evidence type="ECO:0000256" key="3">
    <source>
        <dbReference type="ARBA" id="ARBA00022989"/>
    </source>
</evidence>